<dbReference type="EMBL" id="CAJFCJ010000007">
    <property type="protein sequence ID" value="CAD5116862.1"/>
    <property type="molecule type" value="Genomic_DNA"/>
</dbReference>
<dbReference type="InterPro" id="IPR036249">
    <property type="entry name" value="Thioredoxin-like_sf"/>
</dbReference>
<dbReference type="NCBIfam" id="TIGR01130">
    <property type="entry name" value="ER_PDI_fam"/>
    <property type="match status" value="1"/>
</dbReference>
<evidence type="ECO:0000256" key="10">
    <source>
        <dbReference type="ARBA" id="ARBA00023284"/>
    </source>
</evidence>
<dbReference type="FunFam" id="3.40.30.10:FF:000303">
    <property type="entry name" value="Protein disulfide-isomerase"/>
    <property type="match status" value="1"/>
</dbReference>
<dbReference type="CDD" id="cd02995">
    <property type="entry name" value="PDI_a_PDI_a'_C"/>
    <property type="match status" value="1"/>
</dbReference>
<evidence type="ECO:0000259" key="14">
    <source>
        <dbReference type="PROSITE" id="PS51352"/>
    </source>
</evidence>
<dbReference type="Gene3D" id="3.40.30.10">
    <property type="entry name" value="Glutaredoxin"/>
    <property type="match status" value="4"/>
</dbReference>
<sequence>MLKYLVLLSTIGFLQASEVLDLTDADFADKVKQHGIMLVKFYAPWCGHCKRLAPEFDKAASLLSANDPPVTLAKLDCTVETKTCGKYGVSGYPTLKIFRSDPENSEDYNGPREHDGIFKYMRSKAGPSSKNVESVDGMESFLKTQDVTIVGFFDSNENELAKQFSKLADAMSEDFRFGHSFESSVSEKYSFSNNIVLFRPKRLQSKFEDAQVKYEGSATIPAMKEWVRDNVHGLCGHRTTGNTDQFKNPLVVAYYDVDYVKNTKGTNYWRNRVMKIAKELNAAGKKVNYAISNRDDFSQELSEFGIEAPSDKPVVAGRNDKDQKFIMEGEFSMDRLKQFVVDLVDDKLTPYLKSEAIPETNEEPVKVVVAKEFDKIVNDDSKDVLIEFYAPWCGHCKSLAPKYDELAGKLENEPSITIAKMDATANDVPKPYEVHGFPTIYFAPKGQKDSPRKYEGGREVKDFLKYLAKESTDPLVGYDRNGKKLKKKTEL</sequence>
<dbReference type="CDD" id="cd02961">
    <property type="entry name" value="PDI_a_family"/>
    <property type="match status" value="1"/>
</dbReference>
<dbReference type="GO" id="GO:0003756">
    <property type="term" value="F:protein disulfide isomerase activity"/>
    <property type="evidence" value="ECO:0007669"/>
    <property type="project" value="UniProtKB-EC"/>
</dbReference>
<dbReference type="EC" id="5.3.4.1" evidence="4 13"/>
<evidence type="ECO:0000256" key="7">
    <source>
        <dbReference type="ARBA" id="ARBA00022824"/>
    </source>
</evidence>
<evidence type="ECO:0000256" key="5">
    <source>
        <dbReference type="ARBA" id="ARBA00022729"/>
    </source>
</evidence>
<dbReference type="Proteomes" id="UP000549394">
    <property type="component" value="Unassembled WGS sequence"/>
</dbReference>
<comment type="caution">
    <text evidence="15">The sequence shown here is derived from an EMBL/GenBank/DDBJ whole genome shotgun (WGS) entry which is preliminary data.</text>
</comment>
<feature type="signal peptide" evidence="13">
    <location>
        <begin position="1"/>
        <end position="16"/>
    </location>
</feature>
<dbReference type="CDD" id="cd03073">
    <property type="entry name" value="PDI_b'_ERp72_ERp57"/>
    <property type="match status" value="1"/>
</dbReference>
<proteinExistence type="inferred from homology"/>
<keyword evidence="7" id="KW-0256">Endoplasmic reticulum</keyword>
<dbReference type="OrthoDB" id="427280at2759"/>
<dbReference type="InterPro" id="IPR013766">
    <property type="entry name" value="Thioredoxin_domain"/>
</dbReference>
<evidence type="ECO:0000256" key="6">
    <source>
        <dbReference type="ARBA" id="ARBA00022737"/>
    </source>
</evidence>
<keyword evidence="10 11" id="KW-0676">Redox-active center</keyword>
<feature type="disulfide bond" description="Redox-active" evidence="11">
    <location>
        <begin position="46"/>
        <end position="49"/>
    </location>
</feature>
<dbReference type="InterPro" id="IPR005788">
    <property type="entry name" value="PDI_thioredoxin-like_dom"/>
</dbReference>
<feature type="domain" description="Thioredoxin" evidence="14">
    <location>
        <begin position="351"/>
        <end position="472"/>
    </location>
</feature>
<dbReference type="Pfam" id="PF13848">
    <property type="entry name" value="Thioredoxin_6"/>
    <property type="match status" value="1"/>
</dbReference>
<evidence type="ECO:0000256" key="13">
    <source>
        <dbReference type="RuleBase" id="RU361130"/>
    </source>
</evidence>
<feature type="disulfide bond" description="Redox-active" evidence="11">
    <location>
        <begin position="393"/>
        <end position="396"/>
    </location>
</feature>
<dbReference type="Pfam" id="PF00085">
    <property type="entry name" value="Thioredoxin"/>
    <property type="match status" value="2"/>
</dbReference>
<reference evidence="15 16" key="1">
    <citation type="submission" date="2020-08" db="EMBL/GenBank/DDBJ databases">
        <authorList>
            <person name="Hejnol A."/>
        </authorList>
    </citation>
    <scope>NUCLEOTIDE SEQUENCE [LARGE SCALE GENOMIC DNA]</scope>
</reference>
<dbReference type="InterPro" id="IPR005792">
    <property type="entry name" value="Prot_disulphide_isomerase"/>
</dbReference>
<accession>A0A7I8VNE9</accession>
<evidence type="ECO:0000256" key="12">
    <source>
        <dbReference type="RuleBase" id="RU004208"/>
    </source>
</evidence>
<dbReference type="InterPro" id="IPR017937">
    <property type="entry name" value="Thioredoxin_CS"/>
</dbReference>
<dbReference type="NCBIfam" id="TIGR01126">
    <property type="entry name" value="pdi_dom"/>
    <property type="match status" value="2"/>
</dbReference>
<evidence type="ECO:0000256" key="1">
    <source>
        <dbReference type="ARBA" id="ARBA00001182"/>
    </source>
</evidence>
<evidence type="ECO:0000313" key="16">
    <source>
        <dbReference type="Proteomes" id="UP000549394"/>
    </source>
</evidence>
<evidence type="ECO:0000256" key="3">
    <source>
        <dbReference type="ARBA" id="ARBA00006347"/>
    </source>
</evidence>
<keyword evidence="5 13" id="KW-0732">Signal</keyword>
<dbReference type="FunFam" id="3.40.30.10:FF:000017">
    <property type="entry name" value="Protein disulfide-isomerase A4"/>
    <property type="match status" value="1"/>
</dbReference>
<dbReference type="PROSITE" id="PS00194">
    <property type="entry name" value="THIOREDOXIN_1"/>
    <property type="match status" value="2"/>
</dbReference>
<comment type="catalytic activity">
    <reaction evidence="1 13">
        <text>Catalyzes the rearrangement of -S-S- bonds in proteins.</text>
        <dbReference type="EC" id="5.3.4.1"/>
    </reaction>
</comment>
<comment type="subcellular location">
    <subcellularLocation>
        <location evidence="2">Endoplasmic reticulum lumen</location>
    </subcellularLocation>
</comment>
<organism evidence="15 16">
    <name type="scientific">Dimorphilus gyrociliatus</name>
    <dbReference type="NCBI Taxonomy" id="2664684"/>
    <lineage>
        <taxon>Eukaryota</taxon>
        <taxon>Metazoa</taxon>
        <taxon>Spiralia</taxon>
        <taxon>Lophotrochozoa</taxon>
        <taxon>Annelida</taxon>
        <taxon>Polychaeta</taxon>
        <taxon>Polychaeta incertae sedis</taxon>
        <taxon>Dinophilidae</taxon>
        <taxon>Dimorphilus</taxon>
    </lineage>
</organism>
<dbReference type="FunFam" id="3.40.30.10:FF:000045">
    <property type="entry name" value="Disulfide-isomerase A3"/>
    <property type="match status" value="1"/>
</dbReference>
<evidence type="ECO:0000256" key="2">
    <source>
        <dbReference type="ARBA" id="ARBA00004319"/>
    </source>
</evidence>
<keyword evidence="6" id="KW-0677">Repeat</keyword>
<keyword evidence="16" id="KW-1185">Reference proteome</keyword>
<dbReference type="SUPFAM" id="SSF52833">
    <property type="entry name" value="Thioredoxin-like"/>
    <property type="match status" value="4"/>
</dbReference>
<feature type="domain" description="Thioredoxin" evidence="14">
    <location>
        <begin position="9"/>
        <end position="126"/>
    </location>
</feature>
<dbReference type="GO" id="GO:0006457">
    <property type="term" value="P:protein folding"/>
    <property type="evidence" value="ECO:0007669"/>
    <property type="project" value="TreeGrafter"/>
</dbReference>
<evidence type="ECO:0000256" key="8">
    <source>
        <dbReference type="ARBA" id="ARBA00023157"/>
    </source>
</evidence>
<dbReference type="AlphaFoldDB" id="A0A7I8VNE9"/>
<comment type="similarity">
    <text evidence="3 12">Belongs to the protein disulfide isomerase family.</text>
</comment>
<evidence type="ECO:0000256" key="9">
    <source>
        <dbReference type="ARBA" id="ARBA00023235"/>
    </source>
</evidence>
<keyword evidence="9 13" id="KW-0413">Isomerase</keyword>
<gene>
    <name evidence="15" type="ORF">DGYR_LOCUS5448</name>
</gene>
<dbReference type="GO" id="GO:0005788">
    <property type="term" value="C:endoplasmic reticulum lumen"/>
    <property type="evidence" value="ECO:0007669"/>
    <property type="project" value="UniProtKB-SubCell"/>
</dbReference>
<dbReference type="GO" id="GO:0034976">
    <property type="term" value="P:response to endoplasmic reticulum stress"/>
    <property type="evidence" value="ECO:0007669"/>
    <property type="project" value="TreeGrafter"/>
</dbReference>
<protein>
    <recommendedName>
        <fullName evidence="4 13">Protein disulfide-isomerase</fullName>
        <ecNumber evidence="4 13">5.3.4.1</ecNumber>
    </recommendedName>
</protein>
<dbReference type="PRINTS" id="PR00421">
    <property type="entry name" value="THIOREDOXIN"/>
</dbReference>
<dbReference type="PANTHER" id="PTHR18929">
    <property type="entry name" value="PROTEIN DISULFIDE ISOMERASE"/>
    <property type="match status" value="1"/>
</dbReference>
<dbReference type="PROSITE" id="PS51352">
    <property type="entry name" value="THIOREDOXIN_2"/>
    <property type="match status" value="2"/>
</dbReference>
<feature type="chain" id="PRO_5029941393" description="Protein disulfide-isomerase" evidence="13">
    <location>
        <begin position="17"/>
        <end position="491"/>
    </location>
</feature>
<evidence type="ECO:0000256" key="4">
    <source>
        <dbReference type="ARBA" id="ARBA00012723"/>
    </source>
</evidence>
<keyword evidence="8 11" id="KW-1015">Disulfide bond</keyword>
<dbReference type="PANTHER" id="PTHR18929:SF132">
    <property type="entry name" value="PROTEIN DISULFIDE-ISOMERASE A3"/>
    <property type="match status" value="1"/>
</dbReference>
<evidence type="ECO:0000256" key="11">
    <source>
        <dbReference type="PIRSR" id="PIRSR605792-51"/>
    </source>
</evidence>
<evidence type="ECO:0000313" key="15">
    <source>
        <dbReference type="EMBL" id="CAD5116862.1"/>
    </source>
</evidence>
<dbReference type="FunFam" id="3.40.30.10:FF:000077">
    <property type="entry name" value="Protein disulfide-isomerase"/>
    <property type="match status" value="1"/>
</dbReference>
<name>A0A7I8VNE9_9ANNE</name>